<dbReference type="PANTHER" id="PTHR14167:SF116">
    <property type="entry name" value="CAP, ISOFORM AC"/>
    <property type="match status" value="1"/>
</dbReference>
<keyword evidence="9" id="KW-0966">Cell projection</keyword>
<dbReference type="InterPro" id="IPR050384">
    <property type="entry name" value="Endophilin_SH3RF"/>
</dbReference>
<dbReference type="Pfam" id="PF14604">
    <property type="entry name" value="SH3_9"/>
    <property type="match status" value="1"/>
</dbReference>
<dbReference type="PANTHER" id="PTHR14167">
    <property type="entry name" value="SH3 DOMAIN-CONTAINING"/>
    <property type="match status" value="1"/>
</dbReference>
<evidence type="ECO:0000256" key="2">
    <source>
        <dbReference type="ARBA" id="ARBA00004510"/>
    </source>
</evidence>
<name>A0AAV7K086_9METZ</name>
<dbReference type="SMART" id="SM00326">
    <property type="entry name" value="SH3"/>
    <property type="match status" value="1"/>
</dbReference>
<evidence type="ECO:0000256" key="10">
    <source>
        <dbReference type="PROSITE-ProRule" id="PRU00192"/>
    </source>
</evidence>
<evidence type="ECO:0000256" key="8">
    <source>
        <dbReference type="ARBA" id="ARBA00023212"/>
    </source>
</evidence>
<dbReference type="Pfam" id="PF07815">
    <property type="entry name" value="Abi_HHR"/>
    <property type="match status" value="1"/>
</dbReference>
<gene>
    <name evidence="12" type="ORF">LOD99_2974</name>
</gene>
<dbReference type="InterPro" id="IPR001452">
    <property type="entry name" value="SH3_domain"/>
</dbReference>
<keyword evidence="7" id="KW-0175">Coiled coil</keyword>
<keyword evidence="5" id="KW-0963">Cytoplasm</keyword>
<evidence type="ECO:0000256" key="6">
    <source>
        <dbReference type="ARBA" id="ARBA00022553"/>
    </source>
</evidence>
<evidence type="ECO:0000256" key="3">
    <source>
        <dbReference type="ARBA" id="ARBA00010020"/>
    </source>
</evidence>
<dbReference type="EMBL" id="JAKMXF010000233">
    <property type="protein sequence ID" value="KAI6654129.1"/>
    <property type="molecule type" value="Genomic_DNA"/>
</dbReference>
<comment type="similarity">
    <text evidence="3">Belongs to the ABI family.</text>
</comment>
<evidence type="ECO:0000256" key="5">
    <source>
        <dbReference type="ARBA" id="ARBA00022490"/>
    </source>
</evidence>
<reference evidence="12 13" key="1">
    <citation type="journal article" date="2023" name="BMC Biol.">
        <title>The compact genome of the sponge Oopsacas minuta (Hexactinellida) is lacking key metazoan core genes.</title>
        <authorList>
            <person name="Santini S."/>
            <person name="Schenkelaars Q."/>
            <person name="Jourda C."/>
            <person name="Duchesne M."/>
            <person name="Belahbib H."/>
            <person name="Rocher C."/>
            <person name="Selva M."/>
            <person name="Riesgo A."/>
            <person name="Vervoort M."/>
            <person name="Leys S.P."/>
            <person name="Kodjabachian L."/>
            <person name="Le Bivic A."/>
            <person name="Borchiellini C."/>
            <person name="Claverie J.M."/>
            <person name="Renard E."/>
        </authorList>
    </citation>
    <scope>NUCLEOTIDE SEQUENCE [LARGE SCALE GENOMIC DNA]</scope>
    <source>
        <strain evidence="12">SPO-2</strain>
    </source>
</reference>
<dbReference type="PROSITE" id="PS50002">
    <property type="entry name" value="SH3"/>
    <property type="match status" value="1"/>
</dbReference>
<dbReference type="Gene3D" id="6.10.140.1620">
    <property type="match status" value="1"/>
</dbReference>
<keyword evidence="4 10" id="KW-0728">SH3 domain</keyword>
<organism evidence="12 13">
    <name type="scientific">Oopsacas minuta</name>
    <dbReference type="NCBI Taxonomy" id="111878"/>
    <lineage>
        <taxon>Eukaryota</taxon>
        <taxon>Metazoa</taxon>
        <taxon>Porifera</taxon>
        <taxon>Hexactinellida</taxon>
        <taxon>Hexasterophora</taxon>
        <taxon>Lyssacinosida</taxon>
        <taxon>Leucopsacidae</taxon>
        <taxon>Oopsacas</taxon>
    </lineage>
</organism>
<dbReference type="SUPFAM" id="SSF50044">
    <property type="entry name" value="SH3-domain"/>
    <property type="match status" value="1"/>
</dbReference>
<evidence type="ECO:0000259" key="11">
    <source>
        <dbReference type="PROSITE" id="PS50002"/>
    </source>
</evidence>
<dbReference type="InterPro" id="IPR028455">
    <property type="entry name" value="ABI3_SH3"/>
</dbReference>
<dbReference type="InterPro" id="IPR012849">
    <property type="entry name" value="Abl-interactor_HHR_dom"/>
</dbReference>
<dbReference type="GO" id="GO:0030027">
    <property type="term" value="C:lamellipodium"/>
    <property type="evidence" value="ECO:0007669"/>
    <property type="project" value="UniProtKB-SubCell"/>
</dbReference>
<keyword evidence="13" id="KW-1185">Reference proteome</keyword>
<evidence type="ECO:0000256" key="7">
    <source>
        <dbReference type="ARBA" id="ARBA00023054"/>
    </source>
</evidence>
<sequence length="455" mass="51119">MNSHTSSASTTPEESLSHKIDISQHNIIFSDTLSRHSKSSTSSSTSKLATLSDKVNTCLSIGAESEVTALKRSHEELKELSEYCQLGDIRFDQIKTFSAQSLASVAYRINSASKLVLEVLSTQSKQFNELSHELNLTSQKVHQLEEKRARHRIAQYTCDKKTIVMRRITPPTIKERPSAYIRNPLNFNKYDNVGRGFYYGDSVDDVRDRHGPSTPLALNGSVSADLQIVPRIATGSYTGDSPPLPKANFPKKLTNGGIYSLPSSTFNPNNFLSRPKPLQPKAHTIPIYYPISNLSSITLNRLESPDIHLHQGHTTDSLYDYIQPISRHTPNLSETTSMTSLSKDSIRPDECSLQDLSQLPLPPEYLLTASPQGEQPFPTYEKMISQQQEDEIQTVPSEYIEKVTTLYKYDSQRYDELSFDPGNIIYVVKKNEDGWYEGILNGYRGLFPGNYAELV</sequence>
<dbReference type="PRINTS" id="PR00452">
    <property type="entry name" value="SH3DOMAIN"/>
</dbReference>
<evidence type="ECO:0000256" key="9">
    <source>
        <dbReference type="ARBA" id="ARBA00023273"/>
    </source>
</evidence>
<evidence type="ECO:0000313" key="13">
    <source>
        <dbReference type="Proteomes" id="UP001165289"/>
    </source>
</evidence>
<evidence type="ECO:0000256" key="4">
    <source>
        <dbReference type="ARBA" id="ARBA00022443"/>
    </source>
</evidence>
<evidence type="ECO:0000313" key="12">
    <source>
        <dbReference type="EMBL" id="KAI6654129.1"/>
    </source>
</evidence>
<dbReference type="AlphaFoldDB" id="A0AAV7K086"/>
<accession>A0AAV7K086</accession>
<comment type="subcellular location">
    <subcellularLocation>
        <location evidence="2">Cell projection</location>
        <location evidence="2">Lamellipodium</location>
    </subcellularLocation>
    <subcellularLocation>
        <location evidence="1">Cytoplasm</location>
        <location evidence="1">Cytoskeleton</location>
    </subcellularLocation>
</comment>
<dbReference type="FunFam" id="2.30.30.40:FF:000002">
    <property type="entry name" value="abl interactor 1 isoform X1"/>
    <property type="match status" value="1"/>
</dbReference>
<keyword evidence="8" id="KW-0206">Cytoskeleton</keyword>
<dbReference type="InterPro" id="IPR036028">
    <property type="entry name" value="SH3-like_dom_sf"/>
</dbReference>
<dbReference type="Proteomes" id="UP001165289">
    <property type="component" value="Unassembled WGS sequence"/>
</dbReference>
<dbReference type="CDD" id="cd11826">
    <property type="entry name" value="SH3_Abi"/>
    <property type="match status" value="1"/>
</dbReference>
<protein>
    <submittedName>
        <fullName evidence="12">Abl interactor 2</fullName>
    </submittedName>
</protein>
<keyword evidence="6" id="KW-0597">Phosphoprotein</keyword>
<dbReference type="Gene3D" id="2.30.30.40">
    <property type="entry name" value="SH3 Domains"/>
    <property type="match status" value="1"/>
</dbReference>
<dbReference type="GO" id="GO:0005856">
    <property type="term" value="C:cytoskeleton"/>
    <property type="evidence" value="ECO:0007669"/>
    <property type="project" value="UniProtKB-SubCell"/>
</dbReference>
<proteinExistence type="inferred from homology"/>
<evidence type="ECO:0000256" key="1">
    <source>
        <dbReference type="ARBA" id="ARBA00004245"/>
    </source>
</evidence>
<comment type="caution">
    <text evidence="12">The sequence shown here is derived from an EMBL/GenBank/DDBJ whole genome shotgun (WGS) entry which is preliminary data.</text>
</comment>
<feature type="domain" description="SH3" evidence="11">
    <location>
        <begin position="398"/>
        <end position="455"/>
    </location>
</feature>
<dbReference type="PRINTS" id="PR00499">
    <property type="entry name" value="P67PHOX"/>
</dbReference>